<dbReference type="Proteomes" id="UP000177626">
    <property type="component" value="Unassembled WGS sequence"/>
</dbReference>
<name>A0A1G2C1W9_9BACT</name>
<gene>
    <name evidence="1" type="ORF">A2406_03300</name>
</gene>
<organism evidence="1 2">
    <name type="scientific">Candidatus Komeilibacteria bacterium RIFOXYC1_FULL_37_11</name>
    <dbReference type="NCBI Taxonomy" id="1798555"/>
    <lineage>
        <taxon>Bacteria</taxon>
        <taxon>Candidatus Komeiliibacteriota</taxon>
    </lineage>
</organism>
<comment type="caution">
    <text evidence="1">The sequence shown here is derived from an EMBL/GenBank/DDBJ whole genome shotgun (WGS) entry which is preliminary data.</text>
</comment>
<proteinExistence type="predicted"/>
<evidence type="ECO:0008006" key="3">
    <source>
        <dbReference type="Google" id="ProtNLM"/>
    </source>
</evidence>
<evidence type="ECO:0000313" key="1">
    <source>
        <dbReference type="EMBL" id="OGY94427.1"/>
    </source>
</evidence>
<dbReference type="EMBL" id="MHKQ01000008">
    <property type="protein sequence ID" value="OGY94427.1"/>
    <property type="molecule type" value="Genomic_DNA"/>
</dbReference>
<reference evidence="1 2" key="1">
    <citation type="journal article" date="2016" name="Nat. Commun.">
        <title>Thousands of microbial genomes shed light on interconnected biogeochemical processes in an aquifer system.</title>
        <authorList>
            <person name="Anantharaman K."/>
            <person name="Brown C.T."/>
            <person name="Hug L.A."/>
            <person name="Sharon I."/>
            <person name="Castelle C.J."/>
            <person name="Probst A.J."/>
            <person name="Thomas B.C."/>
            <person name="Singh A."/>
            <person name="Wilkins M.J."/>
            <person name="Karaoz U."/>
            <person name="Brodie E.L."/>
            <person name="Williams K.H."/>
            <person name="Hubbard S.S."/>
            <person name="Banfield J.F."/>
        </authorList>
    </citation>
    <scope>NUCLEOTIDE SEQUENCE [LARGE SCALE GENOMIC DNA]</scope>
</reference>
<protein>
    <recommendedName>
        <fullName evidence="3">DUF1653 domain-containing protein</fullName>
    </recommendedName>
</protein>
<dbReference type="AlphaFoldDB" id="A0A1G2C1W9"/>
<sequence>MKIVRHHKSNRLYLKLFKLINATNVNDGQTMILYFGKYRDKSGYGFFVREINEFKEKFS</sequence>
<accession>A0A1G2C1W9</accession>
<evidence type="ECO:0000313" key="2">
    <source>
        <dbReference type="Proteomes" id="UP000177626"/>
    </source>
</evidence>